<evidence type="ECO:0000256" key="1">
    <source>
        <dbReference type="SAM" id="Phobius"/>
    </source>
</evidence>
<organism evidence="2 3">
    <name type="scientific">Sphingomonas zeae</name>
    <dbReference type="NCBI Taxonomy" id="1646122"/>
    <lineage>
        <taxon>Bacteria</taxon>
        <taxon>Pseudomonadati</taxon>
        <taxon>Pseudomonadota</taxon>
        <taxon>Alphaproteobacteria</taxon>
        <taxon>Sphingomonadales</taxon>
        <taxon>Sphingomonadaceae</taxon>
        <taxon>Sphingomonas</taxon>
    </lineage>
</organism>
<keyword evidence="3" id="KW-1185">Reference proteome</keyword>
<dbReference type="AlphaFoldDB" id="A0A7Y6EFR3"/>
<accession>A0A7Y6EFR3</accession>
<feature type="transmembrane region" description="Helical" evidence="1">
    <location>
        <begin position="60"/>
        <end position="79"/>
    </location>
</feature>
<protein>
    <submittedName>
        <fullName evidence="2">Uncharacterized protein</fullName>
    </submittedName>
</protein>
<keyword evidence="1" id="KW-0812">Transmembrane</keyword>
<evidence type="ECO:0000313" key="3">
    <source>
        <dbReference type="Proteomes" id="UP000536441"/>
    </source>
</evidence>
<comment type="caution">
    <text evidence="2">The sequence shown here is derived from an EMBL/GenBank/DDBJ whole genome shotgun (WGS) entry which is preliminary data.</text>
</comment>
<dbReference type="Proteomes" id="UP000536441">
    <property type="component" value="Unassembled WGS sequence"/>
</dbReference>
<name>A0A7Y6EFR3_9SPHN</name>
<evidence type="ECO:0000313" key="2">
    <source>
        <dbReference type="EMBL" id="NUU45636.1"/>
    </source>
</evidence>
<reference evidence="2 3" key="1">
    <citation type="submission" date="2020-05" db="EMBL/GenBank/DDBJ databases">
        <title>Genome Sequencing of Type Strains.</title>
        <authorList>
            <person name="Lemaire J.F."/>
            <person name="Inderbitzin P."/>
            <person name="Gregorio O.A."/>
            <person name="Collins S.B."/>
            <person name="Wespe N."/>
            <person name="Knight-Connoni V."/>
        </authorList>
    </citation>
    <scope>NUCLEOTIDE SEQUENCE [LARGE SCALE GENOMIC DNA]</scope>
    <source>
        <strain evidence="2 3">DSM 100049</strain>
    </source>
</reference>
<proteinExistence type="predicted"/>
<dbReference type="EMBL" id="JABMCH010000041">
    <property type="protein sequence ID" value="NUU45636.1"/>
    <property type="molecule type" value="Genomic_DNA"/>
</dbReference>
<keyword evidence="1" id="KW-0472">Membrane</keyword>
<keyword evidence="1" id="KW-1133">Transmembrane helix</keyword>
<gene>
    <name evidence="2" type="ORF">HP438_01385</name>
</gene>
<sequence length="132" mass="14961">MAWSDQDDRRAARLKADRAELPRNARLVVRDVWPDGDDGAVIVHEQYQQPARWWHPATRLIGVLMILLAIGWPAILLSFGWTRTGLTFAVVDIALLATGWEVVKSGEKKWLHCYDNEPLVASAPRSVDRYGE</sequence>